<comment type="cofactor">
    <cofactor evidence="1 11">
        <name>pyridoxal 5'-phosphate</name>
        <dbReference type="ChEBI" id="CHEBI:597326"/>
    </cofactor>
</comment>
<comment type="subunit">
    <text evidence="5">Homodimer.</text>
</comment>
<sequence>MSLITHRINHIKSSPTMMVAQKAAELKQQGKNIISLSVGELDFDTPSNIKIRAIDAINRGMTKYTNVDGMPELKQAVKTKFKTENNLDYQLDEIIVSSGAKQVIYNALLATLAEGDEVIIPMPYWVSYPYIVSLTGATSKFINCYESTNFKVTPTQLNNAITDKTKWLLLNSPNNPTGAVYTLKELKLLSEVLSLHKNIYIMCDDIYEHIMFDNNKFHALAAVAPNLKERIFIVNGVSKAYAMTGWRIGYGAGNKNIIKAMIKIQSHSTSNPCSISQVAAIEALTGNKNHIQENIAVLQKKRDFAFNILNNIMGLRCYKPAGTFYLFVSCQELLHKITPTGQKINTSNDFACYLLEYAEVSVVPGEAFGINGYFRLSYAVSTTDLNIACLQIKEACEKLI</sequence>
<dbReference type="GO" id="GO:0005737">
    <property type="term" value="C:cytoplasm"/>
    <property type="evidence" value="ECO:0007669"/>
    <property type="project" value="UniProtKB-SubCell"/>
</dbReference>
<dbReference type="InterPro" id="IPR015422">
    <property type="entry name" value="PyrdxlP-dep_Trfase_small"/>
</dbReference>
<evidence type="ECO:0000256" key="9">
    <source>
        <dbReference type="ARBA" id="ARBA00047771"/>
    </source>
</evidence>
<dbReference type="GO" id="GO:0006520">
    <property type="term" value="P:amino acid metabolic process"/>
    <property type="evidence" value="ECO:0007669"/>
    <property type="project" value="InterPro"/>
</dbReference>
<dbReference type="Gene3D" id="3.90.1150.10">
    <property type="entry name" value="Aspartate Aminotransferase, domain 1"/>
    <property type="match status" value="1"/>
</dbReference>
<dbReference type="OrthoDB" id="9804407at2"/>
<dbReference type="GO" id="GO:0033854">
    <property type="term" value="F:glutamate-prephenate aminotransferase activity"/>
    <property type="evidence" value="ECO:0007669"/>
    <property type="project" value="UniProtKB-EC"/>
</dbReference>
<proteinExistence type="inferred from homology"/>
<dbReference type="STRING" id="1359168.OCHUTO_0279"/>
<dbReference type="InterPro" id="IPR050596">
    <property type="entry name" value="AspAT/PAT-like"/>
</dbReference>
<comment type="subcellular location">
    <subcellularLocation>
        <location evidence="3">Cytoplasm</location>
    </subcellularLocation>
</comment>
<evidence type="ECO:0000256" key="1">
    <source>
        <dbReference type="ARBA" id="ARBA00001933"/>
    </source>
</evidence>
<dbReference type="GO" id="GO:0030170">
    <property type="term" value="F:pyridoxal phosphate binding"/>
    <property type="evidence" value="ECO:0007669"/>
    <property type="project" value="InterPro"/>
</dbReference>
<accession>A0A0F3MMC2</accession>
<dbReference type="InterPro" id="IPR015424">
    <property type="entry name" value="PyrdxlP-dep_Trfase"/>
</dbReference>
<comment type="function">
    <text evidence="2">Catalyzes the reversible conversion of aspartate and 2-oxoglutarate to glutamate and oxaloacetate. Can also transaminate prephenate in the presence of glutamate.</text>
</comment>
<dbReference type="FunFam" id="3.40.640.10:FF:000033">
    <property type="entry name" value="Aspartate aminotransferase"/>
    <property type="match status" value="1"/>
</dbReference>
<evidence type="ECO:0000259" key="12">
    <source>
        <dbReference type="Pfam" id="PF00155"/>
    </source>
</evidence>
<dbReference type="EMBL" id="LANP01000005">
    <property type="protein sequence ID" value="KJV56895.1"/>
    <property type="molecule type" value="Genomic_DNA"/>
</dbReference>
<dbReference type="InterPro" id="IPR015421">
    <property type="entry name" value="PyrdxlP-dep_Trfase_major"/>
</dbReference>
<evidence type="ECO:0000256" key="11">
    <source>
        <dbReference type="RuleBase" id="RU000481"/>
    </source>
</evidence>
<evidence type="ECO:0000256" key="3">
    <source>
        <dbReference type="ARBA" id="ARBA00004496"/>
    </source>
</evidence>
<comment type="caution">
    <text evidence="13">The sequence shown here is derived from an EMBL/GenBank/DDBJ whole genome shotgun (WGS) entry which is preliminary data.</text>
</comment>
<evidence type="ECO:0000313" key="13">
    <source>
        <dbReference type="EMBL" id="KJV56895.1"/>
    </source>
</evidence>
<evidence type="ECO:0000256" key="2">
    <source>
        <dbReference type="ARBA" id="ARBA00002385"/>
    </source>
</evidence>
<organism evidence="13 14">
    <name type="scientific">Orientia chuto str. Dubai</name>
    <dbReference type="NCBI Taxonomy" id="1359168"/>
    <lineage>
        <taxon>Bacteria</taxon>
        <taxon>Pseudomonadati</taxon>
        <taxon>Pseudomonadota</taxon>
        <taxon>Alphaproteobacteria</taxon>
        <taxon>Rickettsiales</taxon>
        <taxon>Rickettsiaceae</taxon>
        <taxon>Rickettsieae</taxon>
        <taxon>Orientia</taxon>
    </lineage>
</organism>
<evidence type="ECO:0000313" key="14">
    <source>
        <dbReference type="Proteomes" id="UP000033616"/>
    </source>
</evidence>
<dbReference type="PROSITE" id="PS00105">
    <property type="entry name" value="AA_TRANSFER_CLASS_1"/>
    <property type="match status" value="1"/>
</dbReference>
<keyword evidence="7 11" id="KW-0808">Transferase</keyword>
<reference evidence="13 14" key="1">
    <citation type="submission" date="2015-02" db="EMBL/GenBank/DDBJ databases">
        <title>Genome Sequencing of Rickettsiales.</title>
        <authorList>
            <person name="Daugherty S.C."/>
            <person name="Su Q."/>
            <person name="Abolude K."/>
            <person name="Beier-Sexton M."/>
            <person name="Carlyon J.A."/>
            <person name="Carter R."/>
            <person name="Day N.P."/>
            <person name="Dumler S.J."/>
            <person name="Dyachenko V."/>
            <person name="Godinez A."/>
            <person name="Kurtti T.J."/>
            <person name="Lichay M."/>
            <person name="Mullins K.E."/>
            <person name="Ott S."/>
            <person name="Pappas-Brown V."/>
            <person name="Paris D.H."/>
            <person name="Patel P."/>
            <person name="Richards A.L."/>
            <person name="Sadzewicz L."/>
            <person name="Sears K."/>
            <person name="Seidman D."/>
            <person name="Sengamalay N."/>
            <person name="Stenos J."/>
            <person name="Tallon L.J."/>
            <person name="Vincent G."/>
            <person name="Fraser C.M."/>
            <person name="Munderloh U."/>
            <person name="Dunning-Hotopp J.C."/>
        </authorList>
    </citation>
    <scope>NUCLEOTIDE SEQUENCE [LARGE SCALE GENOMIC DNA]</scope>
    <source>
        <strain evidence="13 14">Fuller</strain>
    </source>
</reference>
<dbReference type="PATRIC" id="fig|1359168.3.peg.1035"/>
<evidence type="ECO:0000256" key="4">
    <source>
        <dbReference type="ARBA" id="ARBA00007441"/>
    </source>
</evidence>
<dbReference type="SUPFAM" id="SSF53383">
    <property type="entry name" value="PLP-dependent transferases"/>
    <property type="match status" value="1"/>
</dbReference>
<dbReference type="EC" id="2.6.1.-" evidence="11"/>
<dbReference type="Pfam" id="PF00155">
    <property type="entry name" value="Aminotran_1_2"/>
    <property type="match status" value="1"/>
</dbReference>
<evidence type="ECO:0000256" key="5">
    <source>
        <dbReference type="ARBA" id="ARBA00011738"/>
    </source>
</evidence>
<dbReference type="InterPro" id="IPR004838">
    <property type="entry name" value="NHTrfase_class1_PyrdxlP-BS"/>
</dbReference>
<comment type="similarity">
    <text evidence="4 11">Belongs to the class-I pyridoxal-phosphate-dependent aminotransferase family.</text>
</comment>
<evidence type="ECO:0000256" key="10">
    <source>
        <dbReference type="ARBA" id="ARBA00049185"/>
    </source>
</evidence>
<dbReference type="CDD" id="cd00609">
    <property type="entry name" value="AAT_like"/>
    <property type="match status" value="1"/>
</dbReference>
<dbReference type="PRINTS" id="PR00753">
    <property type="entry name" value="ACCSYNTHASE"/>
</dbReference>
<dbReference type="AlphaFoldDB" id="A0A0F3MMC2"/>
<evidence type="ECO:0000256" key="6">
    <source>
        <dbReference type="ARBA" id="ARBA00022576"/>
    </source>
</evidence>
<dbReference type="InterPro" id="IPR004839">
    <property type="entry name" value="Aminotransferase_I/II_large"/>
</dbReference>
<feature type="domain" description="Aminotransferase class I/classII large" evidence="12">
    <location>
        <begin position="32"/>
        <end position="389"/>
    </location>
</feature>
<dbReference type="Proteomes" id="UP000033616">
    <property type="component" value="Unassembled WGS sequence"/>
</dbReference>
<gene>
    <name evidence="13" type="ORF">OCHUTO_0279</name>
</gene>
<keyword evidence="6 11" id="KW-0032">Aminotransferase</keyword>
<comment type="catalytic activity">
    <reaction evidence="10">
        <text>L-aspartate + 2-oxoglutarate = oxaloacetate + L-glutamate</text>
        <dbReference type="Rhea" id="RHEA:21824"/>
        <dbReference type="ChEBI" id="CHEBI:16452"/>
        <dbReference type="ChEBI" id="CHEBI:16810"/>
        <dbReference type="ChEBI" id="CHEBI:29985"/>
        <dbReference type="ChEBI" id="CHEBI:29991"/>
        <dbReference type="EC" id="2.6.1.1"/>
    </reaction>
</comment>
<dbReference type="PANTHER" id="PTHR46383">
    <property type="entry name" value="ASPARTATE AMINOTRANSFERASE"/>
    <property type="match status" value="1"/>
</dbReference>
<evidence type="ECO:0000256" key="8">
    <source>
        <dbReference type="ARBA" id="ARBA00022898"/>
    </source>
</evidence>
<comment type="catalytic activity">
    <reaction evidence="9">
        <text>L-arogenate + 2-oxoglutarate = prephenate + L-glutamate</text>
        <dbReference type="Rhea" id="RHEA:22880"/>
        <dbReference type="ChEBI" id="CHEBI:16810"/>
        <dbReference type="ChEBI" id="CHEBI:29934"/>
        <dbReference type="ChEBI" id="CHEBI:29985"/>
        <dbReference type="ChEBI" id="CHEBI:58180"/>
        <dbReference type="EC" id="2.6.1.79"/>
    </reaction>
</comment>
<evidence type="ECO:0000256" key="7">
    <source>
        <dbReference type="ARBA" id="ARBA00022679"/>
    </source>
</evidence>
<keyword evidence="14" id="KW-1185">Reference proteome</keyword>
<keyword evidence="8" id="KW-0663">Pyridoxal phosphate</keyword>
<protein>
    <recommendedName>
        <fullName evidence="11">Aminotransferase</fullName>
        <ecNumber evidence="11">2.6.1.-</ecNumber>
    </recommendedName>
</protein>
<dbReference type="GO" id="GO:0004069">
    <property type="term" value="F:L-aspartate:2-oxoglutarate aminotransferase activity"/>
    <property type="evidence" value="ECO:0007669"/>
    <property type="project" value="UniProtKB-EC"/>
</dbReference>
<dbReference type="Gene3D" id="3.40.640.10">
    <property type="entry name" value="Type I PLP-dependent aspartate aminotransferase-like (Major domain)"/>
    <property type="match status" value="1"/>
</dbReference>
<dbReference type="RefSeq" id="WP_045797048.1">
    <property type="nucleotide sequence ID" value="NZ_LANP01000005.1"/>
</dbReference>
<dbReference type="PANTHER" id="PTHR46383:SF1">
    <property type="entry name" value="ASPARTATE AMINOTRANSFERASE"/>
    <property type="match status" value="1"/>
</dbReference>
<name>A0A0F3MMC2_9RICK</name>